<name>A0A8J6Y6J2_9BACT</name>
<dbReference type="GO" id="GO:0006310">
    <property type="term" value="P:DNA recombination"/>
    <property type="evidence" value="ECO:0007669"/>
    <property type="project" value="UniProtKB-UniRule"/>
</dbReference>
<organism evidence="8 9">
    <name type="scientific">Candidatus Sulfomarinibacter kjeldsenii</name>
    <dbReference type="NCBI Taxonomy" id="2885994"/>
    <lineage>
        <taxon>Bacteria</taxon>
        <taxon>Pseudomonadati</taxon>
        <taxon>Acidobacteriota</taxon>
        <taxon>Thermoanaerobaculia</taxon>
        <taxon>Thermoanaerobaculales</taxon>
        <taxon>Candidatus Sulfomarinibacteraceae</taxon>
        <taxon>Candidatus Sulfomarinibacter</taxon>
    </lineage>
</organism>
<dbReference type="CDD" id="cd14332">
    <property type="entry name" value="UBA_RuvA_C"/>
    <property type="match status" value="1"/>
</dbReference>
<evidence type="ECO:0000256" key="4">
    <source>
        <dbReference type="ARBA" id="ARBA00023172"/>
    </source>
</evidence>
<dbReference type="Gene3D" id="2.40.50.140">
    <property type="entry name" value="Nucleic acid-binding proteins"/>
    <property type="match status" value="1"/>
</dbReference>
<comment type="similarity">
    <text evidence="6">Belongs to the RuvA family.</text>
</comment>
<dbReference type="GO" id="GO:0009379">
    <property type="term" value="C:Holliday junction helicase complex"/>
    <property type="evidence" value="ECO:0007669"/>
    <property type="project" value="InterPro"/>
</dbReference>
<dbReference type="InterPro" id="IPR000085">
    <property type="entry name" value="RuvA"/>
</dbReference>
<keyword evidence="5 6" id="KW-0234">DNA repair</keyword>
<dbReference type="GO" id="GO:0000400">
    <property type="term" value="F:four-way junction DNA binding"/>
    <property type="evidence" value="ECO:0007669"/>
    <property type="project" value="UniProtKB-UniRule"/>
</dbReference>
<dbReference type="SUPFAM" id="SSF50249">
    <property type="entry name" value="Nucleic acid-binding proteins"/>
    <property type="match status" value="1"/>
</dbReference>
<evidence type="ECO:0000256" key="3">
    <source>
        <dbReference type="ARBA" id="ARBA00023125"/>
    </source>
</evidence>
<dbReference type="InterPro" id="IPR012340">
    <property type="entry name" value="NA-bd_OB-fold"/>
</dbReference>
<evidence type="ECO:0000313" key="8">
    <source>
        <dbReference type="EMBL" id="MBD3871138.1"/>
    </source>
</evidence>
<dbReference type="GO" id="GO:0005524">
    <property type="term" value="F:ATP binding"/>
    <property type="evidence" value="ECO:0007669"/>
    <property type="project" value="InterPro"/>
</dbReference>
<comment type="caution">
    <text evidence="8">The sequence shown here is derived from an EMBL/GenBank/DDBJ whole genome shotgun (WGS) entry which is preliminary data.</text>
</comment>
<dbReference type="Pfam" id="PF14520">
    <property type="entry name" value="HHH_5"/>
    <property type="match status" value="1"/>
</dbReference>
<comment type="domain">
    <text evidence="6">Has three domains with a flexible linker between the domains II and III and assumes an 'L' shape. Domain III is highly mobile and contacts RuvB.</text>
</comment>
<accession>A0A8J6Y6J2</accession>
<comment type="function">
    <text evidence="6">The RuvA-RuvB-RuvC complex processes Holliday junction (HJ) DNA during genetic recombination and DNA repair, while the RuvA-RuvB complex plays an important role in the rescue of blocked DNA replication forks via replication fork reversal (RFR). RuvA specifically binds to HJ cruciform DNA, conferring on it an open structure. The RuvB hexamer acts as an ATP-dependent pump, pulling dsDNA into and through the RuvAB complex. HJ branch migration allows RuvC to scan DNA until it finds its consensus sequence, where it cleaves and resolves the cruciform DNA.</text>
</comment>
<dbReference type="AlphaFoldDB" id="A0A8J6Y6J2"/>
<dbReference type="HAMAP" id="MF_00031">
    <property type="entry name" value="DNA_HJ_migration_RuvA"/>
    <property type="match status" value="1"/>
</dbReference>
<keyword evidence="2 6" id="KW-0227">DNA damage</keyword>
<dbReference type="InterPro" id="IPR010994">
    <property type="entry name" value="RuvA_2-like"/>
</dbReference>
<feature type="domain" description="Helix-hairpin-helix DNA-binding motif class 1" evidence="7">
    <location>
        <begin position="72"/>
        <end position="91"/>
    </location>
</feature>
<dbReference type="Gene3D" id="1.10.150.20">
    <property type="entry name" value="5' to 3' exonuclease, C-terminal subdomain"/>
    <property type="match status" value="1"/>
</dbReference>
<keyword evidence="1 6" id="KW-0963">Cytoplasm</keyword>
<dbReference type="NCBIfam" id="TIGR00084">
    <property type="entry name" value="ruvA"/>
    <property type="match status" value="1"/>
</dbReference>
<evidence type="ECO:0000256" key="2">
    <source>
        <dbReference type="ARBA" id="ARBA00022763"/>
    </source>
</evidence>
<keyword evidence="4 6" id="KW-0233">DNA recombination</keyword>
<evidence type="ECO:0000256" key="5">
    <source>
        <dbReference type="ARBA" id="ARBA00023204"/>
    </source>
</evidence>
<dbReference type="InterPro" id="IPR011114">
    <property type="entry name" value="RuvA_C"/>
</dbReference>
<dbReference type="EMBL" id="JACXWA010000120">
    <property type="protein sequence ID" value="MBD3871138.1"/>
    <property type="molecule type" value="Genomic_DNA"/>
</dbReference>
<dbReference type="InterPro" id="IPR013849">
    <property type="entry name" value="DNA_helicase_Holl-junc_RuvA_I"/>
</dbReference>
<sequence>MIGRLEGHLHRVDPGTVLISVGGVGYLVSTTLRAFQALADREDAALWIHTQVRDDAIVLFGFPDREELEAFSKLIAVAGVGPRTALAVLSTLTADELAEVVDAGDLARLQRTPGVGRKTAERILLELKDRLVAGSPGAGDRRGDAVSALVNLGYSQRDALHSVNAVWSDAGGAELGELLRLALQKLTR</sequence>
<evidence type="ECO:0000313" key="9">
    <source>
        <dbReference type="Proteomes" id="UP000598633"/>
    </source>
</evidence>
<evidence type="ECO:0000256" key="1">
    <source>
        <dbReference type="ARBA" id="ARBA00022490"/>
    </source>
</evidence>
<comment type="caution">
    <text evidence="6">Lacks conserved residue(s) required for the propagation of feature annotation.</text>
</comment>
<gene>
    <name evidence="6 8" type="primary">ruvA</name>
    <name evidence="8" type="ORF">IFJ97_07260</name>
</gene>
<dbReference type="GO" id="GO:0006281">
    <property type="term" value="P:DNA repair"/>
    <property type="evidence" value="ECO:0007669"/>
    <property type="project" value="UniProtKB-UniRule"/>
</dbReference>
<feature type="domain" description="Helix-hairpin-helix DNA-binding motif class 1" evidence="7">
    <location>
        <begin position="107"/>
        <end position="126"/>
    </location>
</feature>
<dbReference type="Proteomes" id="UP000598633">
    <property type="component" value="Unassembled WGS sequence"/>
</dbReference>
<proteinExistence type="inferred from homology"/>
<dbReference type="InterPro" id="IPR003583">
    <property type="entry name" value="Hlx-hairpin-Hlx_DNA-bd_motif"/>
</dbReference>
<dbReference type="InterPro" id="IPR036267">
    <property type="entry name" value="RuvA_C_sf"/>
</dbReference>
<feature type="region of interest" description="Domain III" evidence="6">
    <location>
        <begin position="144"/>
        <end position="188"/>
    </location>
</feature>
<dbReference type="GO" id="GO:0009378">
    <property type="term" value="F:four-way junction helicase activity"/>
    <property type="evidence" value="ECO:0007669"/>
    <property type="project" value="InterPro"/>
</dbReference>
<protein>
    <recommendedName>
        <fullName evidence="6">Holliday junction branch migration complex subunit RuvA</fullName>
    </recommendedName>
</protein>
<keyword evidence="3 6" id="KW-0238">DNA-binding</keyword>
<dbReference type="GO" id="GO:0005737">
    <property type="term" value="C:cytoplasm"/>
    <property type="evidence" value="ECO:0007669"/>
    <property type="project" value="UniProtKB-SubCell"/>
</dbReference>
<dbReference type="Gene3D" id="1.10.8.10">
    <property type="entry name" value="DNA helicase RuvA subunit, C-terminal domain"/>
    <property type="match status" value="1"/>
</dbReference>
<dbReference type="SMART" id="SM00278">
    <property type="entry name" value="HhH1"/>
    <property type="match status" value="2"/>
</dbReference>
<evidence type="ECO:0000259" key="7">
    <source>
        <dbReference type="SMART" id="SM00278"/>
    </source>
</evidence>
<dbReference type="GO" id="GO:0048476">
    <property type="term" value="C:Holliday junction resolvase complex"/>
    <property type="evidence" value="ECO:0007669"/>
    <property type="project" value="UniProtKB-UniRule"/>
</dbReference>
<dbReference type="Pfam" id="PF01330">
    <property type="entry name" value="RuvA_N"/>
    <property type="match status" value="1"/>
</dbReference>
<comment type="subcellular location">
    <subcellularLocation>
        <location evidence="6">Cytoplasm</location>
    </subcellularLocation>
</comment>
<dbReference type="SUPFAM" id="SSF47781">
    <property type="entry name" value="RuvA domain 2-like"/>
    <property type="match status" value="1"/>
</dbReference>
<dbReference type="SUPFAM" id="SSF46929">
    <property type="entry name" value="DNA helicase RuvA subunit, C-terminal domain"/>
    <property type="match status" value="1"/>
</dbReference>
<evidence type="ECO:0000256" key="6">
    <source>
        <dbReference type="HAMAP-Rule" id="MF_00031"/>
    </source>
</evidence>
<dbReference type="Pfam" id="PF07499">
    <property type="entry name" value="RuvA_C"/>
    <property type="match status" value="1"/>
</dbReference>
<reference evidence="8 9" key="1">
    <citation type="submission" date="2020-08" db="EMBL/GenBank/DDBJ databases">
        <title>Acidobacteriota in marine sediments use diverse sulfur dissimilation pathways.</title>
        <authorList>
            <person name="Wasmund K."/>
        </authorList>
    </citation>
    <scope>NUCLEOTIDE SEQUENCE [LARGE SCALE GENOMIC DNA]</scope>
    <source>
        <strain evidence="8">MAG AM3-A</strain>
    </source>
</reference>
<comment type="subunit">
    <text evidence="6">Homotetramer. Forms an RuvA(8)-RuvB(12)-Holliday junction (HJ) complex. HJ DNA is sandwiched between 2 RuvA tetramers; dsDNA enters through RuvA and exits via RuvB. An RuvB hexamer assembles on each DNA strand where it exits the tetramer. Each RuvB hexamer is contacted by two RuvA subunits (via domain III) on 2 adjacent RuvB subunits; this complex drives branch migration. In the full resolvosome a probable DNA-RuvA(4)-RuvB(12)-RuvC(2) complex forms which resolves the HJ.</text>
</comment>